<organism evidence="2 3">
    <name type="scientific">Castanea mollissima</name>
    <name type="common">Chinese chestnut</name>
    <dbReference type="NCBI Taxonomy" id="60419"/>
    <lineage>
        <taxon>Eukaryota</taxon>
        <taxon>Viridiplantae</taxon>
        <taxon>Streptophyta</taxon>
        <taxon>Embryophyta</taxon>
        <taxon>Tracheophyta</taxon>
        <taxon>Spermatophyta</taxon>
        <taxon>Magnoliopsida</taxon>
        <taxon>eudicotyledons</taxon>
        <taxon>Gunneridae</taxon>
        <taxon>Pentapetalae</taxon>
        <taxon>rosids</taxon>
        <taxon>fabids</taxon>
        <taxon>Fagales</taxon>
        <taxon>Fagaceae</taxon>
        <taxon>Castanea</taxon>
    </lineage>
</organism>
<protein>
    <submittedName>
        <fullName evidence="2">Uncharacterized protein</fullName>
    </submittedName>
</protein>
<dbReference type="Proteomes" id="UP000737018">
    <property type="component" value="Unassembled WGS sequence"/>
</dbReference>
<comment type="caution">
    <text evidence="2">The sequence shown here is derived from an EMBL/GenBank/DDBJ whole genome shotgun (WGS) entry which is preliminary data.</text>
</comment>
<feature type="compositionally biased region" description="Polar residues" evidence="1">
    <location>
        <begin position="7"/>
        <end position="21"/>
    </location>
</feature>
<gene>
    <name evidence="2" type="ORF">CMV_011211</name>
</gene>
<reference evidence="2" key="1">
    <citation type="submission" date="2020-03" db="EMBL/GenBank/DDBJ databases">
        <title>Castanea mollissima Vanexum genome sequencing.</title>
        <authorList>
            <person name="Staton M."/>
        </authorList>
    </citation>
    <scope>NUCLEOTIDE SEQUENCE</scope>
    <source>
        <tissue evidence="2">Leaf</tissue>
    </source>
</reference>
<evidence type="ECO:0000256" key="1">
    <source>
        <dbReference type="SAM" id="MobiDB-lite"/>
    </source>
</evidence>
<proteinExistence type="predicted"/>
<accession>A0A8J4RBA4</accession>
<dbReference type="AlphaFoldDB" id="A0A8J4RBA4"/>
<keyword evidence="3" id="KW-1185">Reference proteome</keyword>
<dbReference type="EMBL" id="JRKL02001354">
    <property type="protein sequence ID" value="KAF3964509.1"/>
    <property type="molecule type" value="Genomic_DNA"/>
</dbReference>
<name>A0A8J4RBA4_9ROSI</name>
<feature type="compositionally biased region" description="Basic and acidic residues" evidence="1">
    <location>
        <begin position="26"/>
        <end position="37"/>
    </location>
</feature>
<evidence type="ECO:0000313" key="3">
    <source>
        <dbReference type="Proteomes" id="UP000737018"/>
    </source>
</evidence>
<feature type="region of interest" description="Disordered" evidence="1">
    <location>
        <begin position="1"/>
        <end position="73"/>
    </location>
</feature>
<sequence>MVLGVESGTSMSNPSHQNSLQGWDITEGRKLDQKSKAEACNQGEGTKPDLARETSNQTEVVTTPRDKGSGPSLEIFEVTSPMKPKEELMPLALMKGSHP</sequence>
<evidence type="ECO:0000313" key="2">
    <source>
        <dbReference type="EMBL" id="KAF3964509.1"/>
    </source>
</evidence>